<name>A0A6B0UBL4_IXORI</name>
<sequence>MWASRECVVFTYAAMAASSSGRRGGLSSESARTQRRLASSVAIPGAAIEHRRRMSESTVAHCTCFTRRGTRLASSERPSEWASAHAQWMSLMAGCASWL</sequence>
<reference evidence="1" key="1">
    <citation type="submission" date="2019-12" db="EMBL/GenBank/DDBJ databases">
        <title>An insight into the sialome of adult female Ixodes ricinus ticks feeding for 6 days.</title>
        <authorList>
            <person name="Perner J."/>
            <person name="Ribeiro J.M.C."/>
        </authorList>
    </citation>
    <scope>NUCLEOTIDE SEQUENCE</scope>
    <source>
        <strain evidence="1">Semi-engorged</strain>
        <tissue evidence="1">Salivary glands</tissue>
    </source>
</reference>
<accession>A0A6B0UBL4</accession>
<evidence type="ECO:0000313" key="1">
    <source>
        <dbReference type="EMBL" id="MXU87941.1"/>
    </source>
</evidence>
<proteinExistence type="predicted"/>
<organism evidence="1">
    <name type="scientific">Ixodes ricinus</name>
    <name type="common">Common tick</name>
    <name type="synonym">Acarus ricinus</name>
    <dbReference type="NCBI Taxonomy" id="34613"/>
    <lineage>
        <taxon>Eukaryota</taxon>
        <taxon>Metazoa</taxon>
        <taxon>Ecdysozoa</taxon>
        <taxon>Arthropoda</taxon>
        <taxon>Chelicerata</taxon>
        <taxon>Arachnida</taxon>
        <taxon>Acari</taxon>
        <taxon>Parasitiformes</taxon>
        <taxon>Ixodida</taxon>
        <taxon>Ixodoidea</taxon>
        <taxon>Ixodidae</taxon>
        <taxon>Ixodinae</taxon>
        <taxon>Ixodes</taxon>
    </lineage>
</organism>
<dbReference type="AlphaFoldDB" id="A0A6B0UBL4"/>
<protein>
    <submittedName>
        <fullName evidence="1">Uncharacterized protein</fullName>
    </submittedName>
</protein>
<dbReference type="EMBL" id="GIFC01005858">
    <property type="protein sequence ID" value="MXU87941.1"/>
    <property type="molecule type" value="Transcribed_RNA"/>
</dbReference>